<evidence type="ECO:0000256" key="1">
    <source>
        <dbReference type="ARBA" id="ARBA00010396"/>
    </source>
</evidence>
<dbReference type="InterPro" id="IPR002903">
    <property type="entry name" value="RsmH"/>
</dbReference>
<dbReference type="InterPro" id="IPR029063">
    <property type="entry name" value="SAM-dependent_MTases_sf"/>
</dbReference>
<reference evidence="5" key="1">
    <citation type="submission" date="2021-02" db="EMBL/GenBank/DDBJ databases">
        <authorList>
            <person name="Nowell W R."/>
        </authorList>
    </citation>
    <scope>NUCLEOTIDE SEQUENCE</scope>
</reference>
<dbReference type="NCBIfam" id="TIGR00006">
    <property type="entry name" value="16S rRNA (cytosine(1402)-N(4))-methyltransferase RsmH"/>
    <property type="match status" value="1"/>
</dbReference>
<dbReference type="InterPro" id="IPR023397">
    <property type="entry name" value="SAM-dep_MeTrfase_MraW_recog"/>
</dbReference>
<evidence type="ECO:0000256" key="4">
    <source>
        <dbReference type="ARBA" id="ARBA00022691"/>
    </source>
</evidence>
<sequence>MKTPLHTPVLLDHVLKILCHTEKQIFLDLTFGAGGHTRGLLNCNENSIVYALDRDQNSIELAREMAKEYPNRLFPFHGQFSELKNIFTHKQNFFHGILLDAGTSTMQLNDAKRGFSFRHDGPLDMRMNTKSKSINAYDLVNRLDETALSRIIRLYGEDQRHRKIARCIYQWRSTFGSISTTTQLANVIKVGLGGSASDVDKLNRPIHPATKTFQALRIVVNDELNELYNGLEQAYTSKLKSIVYIRELYWKLDSYFRLLKPGGTLLCISFHSLEDRIIKRHFQGIVLHADNVSSNLDEKSLSVQAENQVRYHLQTNKITEADDNEIDGNPKARSAKLRYGIKI</sequence>
<gene>
    <name evidence="5" type="ORF">UXM345_LOCUS285</name>
</gene>
<dbReference type="SUPFAM" id="SSF53335">
    <property type="entry name" value="S-adenosyl-L-methionine-dependent methyltransferases"/>
    <property type="match status" value="1"/>
</dbReference>
<dbReference type="PANTHER" id="PTHR11265:SF0">
    <property type="entry name" value="12S RRNA N4-METHYLCYTIDINE METHYLTRANSFERASE"/>
    <property type="match status" value="1"/>
</dbReference>
<evidence type="ECO:0000256" key="2">
    <source>
        <dbReference type="ARBA" id="ARBA00022603"/>
    </source>
</evidence>
<name>A0A818WAQ9_9BILA</name>
<protein>
    <recommendedName>
        <fullName evidence="7">Ribosomal RNA small subunit methyltransferase H</fullName>
    </recommendedName>
</protein>
<comment type="caution">
    <text evidence="5">The sequence shown here is derived from an EMBL/GenBank/DDBJ whole genome shotgun (WGS) entry which is preliminary data.</text>
</comment>
<dbReference type="GO" id="GO:0071424">
    <property type="term" value="F:rRNA (cytosine-N4-)-methyltransferase activity"/>
    <property type="evidence" value="ECO:0007669"/>
    <property type="project" value="TreeGrafter"/>
</dbReference>
<organism evidence="5 6">
    <name type="scientific">Rotaria magnacalcarata</name>
    <dbReference type="NCBI Taxonomy" id="392030"/>
    <lineage>
        <taxon>Eukaryota</taxon>
        <taxon>Metazoa</taxon>
        <taxon>Spiralia</taxon>
        <taxon>Gnathifera</taxon>
        <taxon>Rotifera</taxon>
        <taxon>Eurotatoria</taxon>
        <taxon>Bdelloidea</taxon>
        <taxon>Philodinida</taxon>
        <taxon>Philodinidae</taxon>
        <taxon>Rotaria</taxon>
    </lineage>
</organism>
<dbReference type="PIRSF" id="PIRSF004486">
    <property type="entry name" value="MraW"/>
    <property type="match status" value="1"/>
</dbReference>
<dbReference type="GO" id="GO:0070475">
    <property type="term" value="P:rRNA base methylation"/>
    <property type="evidence" value="ECO:0007669"/>
    <property type="project" value="TreeGrafter"/>
</dbReference>
<evidence type="ECO:0008006" key="7">
    <source>
        <dbReference type="Google" id="ProtNLM"/>
    </source>
</evidence>
<dbReference type="HAMAP" id="MF_01007">
    <property type="entry name" value="16SrRNA_methyltr_H"/>
    <property type="match status" value="1"/>
</dbReference>
<dbReference type="PANTHER" id="PTHR11265">
    <property type="entry name" value="S-ADENOSYL-METHYLTRANSFERASE MRAW"/>
    <property type="match status" value="1"/>
</dbReference>
<dbReference type="Pfam" id="PF01795">
    <property type="entry name" value="Methyltransf_5"/>
    <property type="match status" value="2"/>
</dbReference>
<evidence type="ECO:0000313" key="6">
    <source>
        <dbReference type="Proteomes" id="UP000663842"/>
    </source>
</evidence>
<keyword evidence="3" id="KW-0808">Transferase</keyword>
<evidence type="ECO:0000256" key="3">
    <source>
        <dbReference type="ARBA" id="ARBA00022679"/>
    </source>
</evidence>
<dbReference type="Proteomes" id="UP000663842">
    <property type="component" value="Unassembled WGS sequence"/>
</dbReference>
<dbReference type="Gene3D" id="3.40.50.150">
    <property type="entry name" value="Vaccinia Virus protein VP39"/>
    <property type="match status" value="2"/>
</dbReference>
<evidence type="ECO:0000313" key="5">
    <source>
        <dbReference type="EMBL" id="CAF3722377.1"/>
    </source>
</evidence>
<dbReference type="EMBL" id="CAJOBF010000010">
    <property type="protein sequence ID" value="CAF3722377.1"/>
    <property type="molecule type" value="Genomic_DNA"/>
</dbReference>
<dbReference type="AlphaFoldDB" id="A0A818WAQ9"/>
<accession>A0A818WAQ9</accession>
<dbReference type="Gene3D" id="1.10.150.170">
    <property type="entry name" value="Putative methyltransferase TM0872, insert domain"/>
    <property type="match status" value="1"/>
</dbReference>
<keyword evidence="4" id="KW-0949">S-adenosyl-L-methionine</keyword>
<proteinExistence type="inferred from homology"/>
<keyword evidence="2" id="KW-0489">Methyltransferase</keyword>
<comment type="similarity">
    <text evidence="1">Belongs to the methyltransferase superfamily. RsmH family.</text>
</comment>
<dbReference type="SUPFAM" id="SSF81799">
    <property type="entry name" value="Putative methyltransferase TM0872, insert domain"/>
    <property type="match status" value="1"/>
</dbReference>